<accession>W2T6N7</accession>
<proteinExistence type="predicted"/>
<sequence length="214" mass="23616">MRTVITLALVLFAAQASKLCLQVPCIPQAIDADFTFLVDVSNVVSANDFVKIKNWLLDFTSQLTLSKYDSQVTIYTYATSAKSYGSLSSSVNRTNLVNSINAIAHDNTSDRNLYQALVKEESEVEASSGFRYGYKHIMVVVSADAWTGTTVLGSSILAQITRKYDMVSQIFNTTNEKTENTTFSCLPSDLVVNPSKIKQQHCRSSPDNLGMTNR</sequence>
<gene>
    <name evidence="3" type="ORF">NECAME_11417</name>
</gene>
<feature type="domain" description="VWFA" evidence="2">
    <location>
        <begin position="33"/>
        <end position="142"/>
    </location>
</feature>
<dbReference type="EMBL" id="KI660206">
    <property type="protein sequence ID" value="ETN76806.1"/>
    <property type="molecule type" value="Genomic_DNA"/>
</dbReference>
<dbReference type="Gene3D" id="3.40.50.410">
    <property type="entry name" value="von Willebrand factor, type A domain"/>
    <property type="match status" value="1"/>
</dbReference>
<feature type="chain" id="PRO_5004824868" evidence="1">
    <location>
        <begin position="17"/>
        <end position="214"/>
    </location>
</feature>
<evidence type="ECO:0000256" key="1">
    <source>
        <dbReference type="SAM" id="SignalP"/>
    </source>
</evidence>
<evidence type="ECO:0000259" key="2">
    <source>
        <dbReference type="PROSITE" id="PS50234"/>
    </source>
</evidence>
<evidence type="ECO:0000313" key="3">
    <source>
        <dbReference type="EMBL" id="ETN76806.1"/>
    </source>
</evidence>
<keyword evidence="4" id="KW-1185">Reference proteome</keyword>
<dbReference type="OrthoDB" id="6262482at2759"/>
<feature type="signal peptide" evidence="1">
    <location>
        <begin position="1"/>
        <end position="16"/>
    </location>
</feature>
<dbReference type="PROSITE" id="PS50234">
    <property type="entry name" value="VWFA"/>
    <property type="match status" value="1"/>
</dbReference>
<protein>
    <submittedName>
        <fullName evidence="3">von Willebrand factor type A domain protein</fullName>
    </submittedName>
</protein>
<dbReference type="InterPro" id="IPR036465">
    <property type="entry name" value="vWFA_dom_sf"/>
</dbReference>
<dbReference type="SMART" id="SM00327">
    <property type="entry name" value="VWA"/>
    <property type="match status" value="1"/>
</dbReference>
<dbReference type="Pfam" id="PF00092">
    <property type="entry name" value="VWA"/>
    <property type="match status" value="1"/>
</dbReference>
<dbReference type="SUPFAM" id="SSF53300">
    <property type="entry name" value="vWA-like"/>
    <property type="match status" value="1"/>
</dbReference>
<dbReference type="Proteomes" id="UP000053676">
    <property type="component" value="Unassembled WGS sequence"/>
</dbReference>
<evidence type="ECO:0000313" key="4">
    <source>
        <dbReference type="Proteomes" id="UP000053676"/>
    </source>
</evidence>
<reference evidence="4" key="1">
    <citation type="journal article" date="2014" name="Nat. Genet.">
        <title>Genome of the human hookworm Necator americanus.</title>
        <authorList>
            <person name="Tang Y.T."/>
            <person name="Gao X."/>
            <person name="Rosa B.A."/>
            <person name="Abubucker S."/>
            <person name="Hallsworth-Pepin K."/>
            <person name="Martin J."/>
            <person name="Tyagi R."/>
            <person name="Heizer E."/>
            <person name="Zhang X."/>
            <person name="Bhonagiri-Palsikar V."/>
            <person name="Minx P."/>
            <person name="Warren W.C."/>
            <person name="Wang Q."/>
            <person name="Zhan B."/>
            <person name="Hotez P.J."/>
            <person name="Sternberg P.W."/>
            <person name="Dougall A."/>
            <person name="Gaze S.T."/>
            <person name="Mulvenna J."/>
            <person name="Sotillo J."/>
            <person name="Ranganathan S."/>
            <person name="Rabelo E.M."/>
            <person name="Wilson R.K."/>
            <person name="Felgner P.L."/>
            <person name="Bethony J."/>
            <person name="Hawdon J.M."/>
            <person name="Gasser R.B."/>
            <person name="Loukas A."/>
            <person name="Mitreva M."/>
        </authorList>
    </citation>
    <scope>NUCLEOTIDE SEQUENCE [LARGE SCALE GENOMIC DNA]</scope>
</reference>
<dbReference type="AlphaFoldDB" id="W2T6N7"/>
<name>W2T6N7_NECAM</name>
<dbReference type="KEGG" id="nai:NECAME_11417"/>
<dbReference type="InterPro" id="IPR002035">
    <property type="entry name" value="VWF_A"/>
</dbReference>
<keyword evidence="1" id="KW-0732">Signal</keyword>
<organism evidence="3 4">
    <name type="scientific">Necator americanus</name>
    <name type="common">Human hookworm</name>
    <dbReference type="NCBI Taxonomy" id="51031"/>
    <lineage>
        <taxon>Eukaryota</taxon>
        <taxon>Metazoa</taxon>
        <taxon>Ecdysozoa</taxon>
        <taxon>Nematoda</taxon>
        <taxon>Chromadorea</taxon>
        <taxon>Rhabditida</taxon>
        <taxon>Rhabditina</taxon>
        <taxon>Rhabditomorpha</taxon>
        <taxon>Strongyloidea</taxon>
        <taxon>Ancylostomatidae</taxon>
        <taxon>Bunostominae</taxon>
        <taxon>Necator</taxon>
    </lineage>
</organism>